<comment type="caution">
    <text evidence="2">The sequence shown here is derived from an EMBL/GenBank/DDBJ whole genome shotgun (WGS) entry which is preliminary data.</text>
</comment>
<accession>A0A3N0Y710</accession>
<organism evidence="2 3">
    <name type="scientific">Anabarilius grahami</name>
    <name type="common">Kanglang fish</name>
    <name type="synonym">Barilius grahami</name>
    <dbReference type="NCBI Taxonomy" id="495550"/>
    <lineage>
        <taxon>Eukaryota</taxon>
        <taxon>Metazoa</taxon>
        <taxon>Chordata</taxon>
        <taxon>Craniata</taxon>
        <taxon>Vertebrata</taxon>
        <taxon>Euteleostomi</taxon>
        <taxon>Actinopterygii</taxon>
        <taxon>Neopterygii</taxon>
        <taxon>Teleostei</taxon>
        <taxon>Ostariophysi</taxon>
        <taxon>Cypriniformes</taxon>
        <taxon>Xenocyprididae</taxon>
        <taxon>Xenocypridinae</taxon>
        <taxon>Xenocypridinae incertae sedis</taxon>
        <taxon>Anabarilius</taxon>
    </lineage>
</organism>
<name>A0A3N0Y710_ANAGA</name>
<proteinExistence type="predicted"/>
<evidence type="ECO:0000313" key="2">
    <source>
        <dbReference type="EMBL" id="ROL41969.1"/>
    </source>
</evidence>
<evidence type="ECO:0000313" key="3">
    <source>
        <dbReference type="Proteomes" id="UP000281406"/>
    </source>
</evidence>
<protein>
    <submittedName>
        <fullName evidence="2">Uncharacterized protein</fullName>
    </submittedName>
</protein>
<reference evidence="2 3" key="1">
    <citation type="submission" date="2018-10" db="EMBL/GenBank/DDBJ databases">
        <title>Genome assembly for a Yunnan-Guizhou Plateau 3E fish, Anabarilius grahami (Regan), and its evolutionary and genetic applications.</title>
        <authorList>
            <person name="Jiang W."/>
        </authorList>
    </citation>
    <scope>NUCLEOTIDE SEQUENCE [LARGE SCALE GENOMIC DNA]</scope>
    <source>
        <strain evidence="2">AG-KIZ</strain>
        <tissue evidence="2">Muscle</tissue>
    </source>
</reference>
<gene>
    <name evidence="2" type="ORF">DPX16_19818</name>
</gene>
<feature type="region of interest" description="Disordered" evidence="1">
    <location>
        <begin position="59"/>
        <end position="134"/>
    </location>
</feature>
<sequence>MGLFLLPVSPVPPSEDMSATDRLWDLRQDGRPLESMKLKRFKSEHVFLVRSTQKSTWPDQFNHSRFPPRIPPVGLPMWSCQTQSPDRLKREPQQGPNGQRRRPLSSPNLQRILPPSSPSLQLFMSPSHPSLQRM</sequence>
<feature type="compositionally biased region" description="Polar residues" evidence="1">
    <location>
        <begin position="118"/>
        <end position="134"/>
    </location>
</feature>
<dbReference type="Proteomes" id="UP000281406">
    <property type="component" value="Unassembled WGS sequence"/>
</dbReference>
<keyword evidence="3" id="KW-1185">Reference proteome</keyword>
<evidence type="ECO:0000256" key="1">
    <source>
        <dbReference type="SAM" id="MobiDB-lite"/>
    </source>
</evidence>
<dbReference type="AlphaFoldDB" id="A0A3N0Y710"/>
<dbReference type="EMBL" id="RJVU01050883">
    <property type="protein sequence ID" value="ROL41969.1"/>
    <property type="molecule type" value="Genomic_DNA"/>
</dbReference>